<dbReference type="EMBL" id="JADEYR010000002">
    <property type="protein sequence ID" value="MBE9403219.1"/>
    <property type="molecule type" value="Genomic_DNA"/>
</dbReference>
<evidence type="ECO:0000256" key="1">
    <source>
        <dbReference type="ARBA" id="ARBA00023027"/>
    </source>
</evidence>
<dbReference type="PANTHER" id="PTHR43708">
    <property type="entry name" value="CONSERVED EXPRESSED OXIDOREDUCTASE (EUROFUNG)"/>
    <property type="match status" value="1"/>
</dbReference>
<evidence type="ECO:0000259" key="2">
    <source>
        <dbReference type="Pfam" id="PF01408"/>
    </source>
</evidence>
<dbReference type="Pfam" id="PF22725">
    <property type="entry name" value="GFO_IDH_MocA_C3"/>
    <property type="match status" value="1"/>
</dbReference>
<evidence type="ECO:0000313" key="5">
    <source>
        <dbReference type="Proteomes" id="UP000644727"/>
    </source>
</evidence>
<dbReference type="Pfam" id="PF01408">
    <property type="entry name" value="GFO_IDH_MocA"/>
    <property type="match status" value="1"/>
</dbReference>
<dbReference type="Proteomes" id="UP000644727">
    <property type="component" value="Unassembled WGS sequence"/>
</dbReference>
<gene>
    <name evidence="4" type="ORF">IOE58_03080</name>
</gene>
<sequence length="336" mass="35272">MPHQDPTPSRGPAAALRVGIIGTGGISHQHAPGWLELGVDLHCYSHSGADRFAEQYGATVHGTLDELLAAVDVADVCTPTPAHAEIVHAALDAGVDVVCEKPLTLTAEDSRAVVEHAERAGRHLYPAHVVRYFPQYAAAKKAVENGAVGTPAVLRYERTGAAPGQDWYADDEASGGIIMDQMIHDLDQAIWIAGPVSSVYAQQFAGTGPDLVRTGHVVLTHTGGAISHCRGLWGPPGTAFRYTFDIAGDAGRLQYDSDGDPAVQLDAVASARSQGDGGYLPDVSSMRSPYTEEILEFTAAITSGAPTRVSAADGAYVVEVSRAALESLRTGRSIPC</sequence>
<name>A0ABR9VYF3_9MICO</name>
<dbReference type="PANTHER" id="PTHR43708:SF8">
    <property type="entry name" value="OXIDOREDUCTASE"/>
    <property type="match status" value="1"/>
</dbReference>
<protein>
    <submittedName>
        <fullName evidence="4">Gfo/Idh/MocA family oxidoreductase</fullName>
    </submittedName>
</protein>
<feature type="domain" description="Gfo/Idh/MocA-like oxidoreductase N-terminal" evidence="2">
    <location>
        <begin position="16"/>
        <end position="126"/>
    </location>
</feature>
<dbReference type="Gene3D" id="3.40.50.720">
    <property type="entry name" value="NAD(P)-binding Rossmann-like Domain"/>
    <property type="match status" value="1"/>
</dbReference>
<comment type="caution">
    <text evidence="4">The sequence shown here is derived from an EMBL/GenBank/DDBJ whole genome shotgun (WGS) entry which is preliminary data.</text>
</comment>
<dbReference type="SUPFAM" id="SSF55347">
    <property type="entry name" value="Glyceraldehyde-3-phosphate dehydrogenase-like, C-terminal domain"/>
    <property type="match status" value="1"/>
</dbReference>
<evidence type="ECO:0000313" key="4">
    <source>
        <dbReference type="EMBL" id="MBE9403219.1"/>
    </source>
</evidence>
<dbReference type="SUPFAM" id="SSF51735">
    <property type="entry name" value="NAD(P)-binding Rossmann-fold domains"/>
    <property type="match status" value="1"/>
</dbReference>
<keyword evidence="5" id="KW-1185">Reference proteome</keyword>
<feature type="domain" description="GFO/IDH/MocA-like oxidoreductase" evidence="3">
    <location>
        <begin position="136"/>
        <end position="253"/>
    </location>
</feature>
<keyword evidence="1" id="KW-0520">NAD</keyword>
<dbReference type="InterPro" id="IPR055170">
    <property type="entry name" value="GFO_IDH_MocA-like_dom"/>
</dbReference>
<dbReference type="InterPro" id="IPR000683">
    <property type="entry name" value="Gfo/Idh/MocA-like_OxRdtase_N"/>
</dbReference>
<evidence type="ECO:0000259" key="3">
    <source>
        <dbReference type="Pfam" id="PF22725"/>
    </source>
</evidence>
<dbReference type="InterPro" id="IPR051317">
    <property type="entry name" value="Gfo/Idh/MocA_oxidoreduct"/>
</dbReference>
<dbReference type="InterPro" id="IPR036291">
    <property type="entry name" value="NAD(P)-bd_dom_sf"/>
</dbReference>
<organism evidence="4 5">
    <name type="scientific">Brachybacterium epidermidis</name>
    <dbReference type="NCBI Taxonomy" id="2781983"/>
    <lineage>
        <taxon>Bacteria</taxon>
        <taxon>Bacillati</taxon>
        <taxon>Actinomycetota</taxon>
        <taxon>Actinomycetes</taxon>
        <taxon>Micrococcales</taxon>
        <taxon>Dermabacteraceae</taxon>
        <taxon>Brachybacterium</taxon>
    </lineage>
</organism>
<dbReference type="RefSeq" id="WP_193864977.1">
    <property type="nucleotide sequence ID" value="NZ_JADEYR010000002.1"/>
</dbReference>
<accession>A0ABR9VYF3</accession>
<reference evidence="4 5" key="1">
    <citation type="submission" date="2020-10" db="EMBL/GenBank/DDBJ databases">
        <title>Draft genome and description of Brachybacterium epidermidis sp nov.</title>
        <authorList>
            <person name="Boxberger M."/>
            <person name="La Scola B."/>
        </authorList>
    </citation>
    <scope>NUCLEOTIDE SEQUENCE [LARGE SCALE GENOMIC DNA]</scope>
    <source>
        <strain evidence="4 5">Marseille-Q2903</strain>
    </source>
</reference>
<dbReference type="Gene3D" id="3.30.360.10">
    <property type="entry name" value="Dihydrodipicolinate Reductase, domain 2"/>
    <property type="match status" value="1"/>
</dbReference>
<proteinExistence type="predicted"/>